<keyword evidence="3" id="KW-1185">Reference proteome</keyword>
<sequence length="113" mass="12410">MSLTTPETNKTVSITGGCSAGAAGLGPTPKNEFKKPFLKQKQYFMSPTDAMVSPCTQKLQTSRLLQKRPPHHRSKVNVRPALANKENDKRKVGDLPTIPQEDEPDPEPTPQDS</sequence>
<evidence type="ECO:0000313" key="2">
    <source>
        <dbReference type="EMBL" id="CAI8056739.1"/>
    </source>
</evidence>
<evidence type="ECO:0000256" key="1">
    <source>
        <dbReference type="SAM" id="MobiDB-lite"/>
    </source>
</evidence>
<feature type="compositionally biased region" description="Basic residues" evidence="1">
    <location>
        <begin position="65"/>
        <end position="76"/>
    </location>
</feature>
<name>A0AA35XGM1_GEOBA</name>
<feature type="compositionally biased region" description="Polar residues" evidence="1">
    <location>
        <begin position="1"/>
        <end position="16"/>
    </location>
</feature>
<gene>
    <name evidence="2" type="ORF">GBAR_LOCUS30907</name>
</gene>
<protein>
    <submittedName>
        <fullName evidence="2">Uncharacterized protein</fullName>
    </submittedName>
</protein>
<feature type="region of interest" description="Disordered" evidence="1">
    <location>
        <begin position="53"/>
        <end position="113"/>
    </location>
</feature>
<feature type="region of interest" description="Disordered" evidence="1">
    <location>
        <begin position="1"/>
        <end position="33"/>
    </location>
</feature>
<dbReference type="Pfam" id="PF05032">
    <property type="entry name" value="Spo12"/>
    <property type="match status" value="1"/>
</dbReference>
<dbReference type="AlphaFoldDB" id="A0AA35XGM1"/>
<dbReference type="EMBL" id="CASHTH010004394">
    <property type="protein sequence ID" value="CAI8056739.1"/>
    <property type="molecule type" value="Genomic_DNA"/>
</dbReference>
<accession>A0AA35XGM1</accession>
<feature type="compositionally biased region" description="Polar residues" evidence="1">
    <location>
        <begin position="54"/>
        <end position="64"/>
    </location>
</feature>
<dbReference type="Proteomes" id="UP001174909">
    <property type="component" value="Unassembled WGS sequence"/>
</dbReference>
<dbReference type="InterPro" id="IPR007727">
    <property type="entry name" value="Spo12"/>
</dbReference>
<evidence type="ECO:0000313" key="3">
    <source>
        <dbReference type="Proteomes" id="UP001174909"/>
    </source>
</evidence>
<comment type="caution">
    <text evidence="2">The sequence shown here is derived from an EMBL/GenBank/DDBJ whole genome shotgun (WGS) entry which is preliminary data.</text>
</comment>
<reference evidence="2" key="1">
    <citation type="submission" date="2023-03" db="EMBL/GenBank/DDBJ databases">
        <authorList>
            <person name="Steffen K."/>
            <person name="Cardenas P."/>
        </authorList>
    </citation>
    <scope>NUCLEOTIDE SEQUENCE</scope>
</reference>
<organism evidence="2 3">
    <name type="scientific">Geodia barretti</name>
    <name type="common">Barrett's horny sponge</name>
    <dbReference type="NCBI Taxonomy" id="519541"/>
    <lineage>
        <taxon>Eukaryota</taxon>
        <taxon>Metazoa</taxon>
        <taxon>Porifera</taxon>
        <taxon>Demospongiae</taxon>
        <taxon>Heteroscleromorpha</taxon>
        <taxon>Tetractinellida</taxon>
        <taxon>Astrophorina</taxon>
        <taxon>Geodiidae</taxon>
        <taxon>Geodia</taxon>
    </lineage>
</organism>
<proteinExistence type="predicted"/>